<proteinExistence type="predicted"/>
<gene>
    <name evidence="1" type="ORF">GGR33_003178</name>
</gene>
<reference evidence="1 2" key="1">
    <citation type="submission" date="2020-08" db="EMBL/GenBank/DDBJ databases">
        <title>Genomic Encyclopedia of Type Strains, Phase IV (KMG-IV): sequencing the most valuable type-strain genomes for metagenomic binning, comparative biology and taxonomic classification.</title>
        <authorList>
            <person name="Goeker M."/>
        </authorList>
    </citation>
    <scope>NUCLEOTIDE SEQUENCE [LARGE SCALE GENOMIC DNA]</scope>
    <source>
        <strain evidence="1 2">DSM 24105</strain>
    </source>
</reference>
<evidence type="ECO:0000313" key="1">
    <source>
        <dbReference type="EMBL" id="MBB3903669.1"/>
    </source>
</evidence>
<name>A0A7W6AL11_9HYPH</name>
<evidence type="ECO:0000313" key="2">
    <source>
        <dbReference type="Proteomes" id="UP000517759"/>
    </source>
</evidence>
<sequence length="65" mass="7548">MADQGGFQPVCFQASIEESGRSRFEAEDVRQMMRDLTAHYEVSRYLLKVRLVCSVEELWRPPVAK</sequence>
<dbReference type="EMBL" id="JACIDN010000005">
    <property type="protein sequence ID" value="MBB3903669.1"/>
    <property type="molecule type" value="Genomic_DNA"/>
</dbReference>
<comment type="caution">
    <text evidence="1">The sequence shown here is derived from an EMBL/GenBank/DDBJ whole genome shotgun (WGS) entry which is preliminary data.</text>
</comment>
<protein>
    <submittedName>
        <fullName evidence="1">Uncharacterized protein</fullName>
    </submittedName>
</protein>
<dbReference type="Proteomes" id="UP000517759">
    <property type="component" value="Unassembled WGS sequence"/>
</dbReference>
<organism evidence="1 2">
    <name type="scientific">Methylobacterium brachythecii</name>
    <dbReference type="NCBI Taxonomy" id="1176177"/>
    <lineage>
        <taxon>Bacteria</taxon>
        <taxon>Pseudomonadati</taxon>
        <taxon>Pseudomonadota</taxon>
        <taxon>Alphaproteobacteria</taxon>
        <taxon>Hyphomicrobiales</taxon>
        <taxon>Methylobacteriaceae</taxon>
        <taxon>Methylobacterium</taxon>
    </lineage>
</organism>
<accession>A0A7W6AL11</accession>
<dbReference type="AlphaFoldDB" id="A0A7W6AL11"/>
<dbReference type="RefSeq" id="WP_183506784.1">
    <property type="nucleotide sequence ID" value="NZ_BSPG01000010.1"/>
</dbReference>